<keyword evidence="2" id="KW-0812">Transmembrane</keyword>
<evidence type="ECO:0000313" key="3">
    <source>
        <dbReference type="EMBL" id="MQY19750.1"/>
    </source>
</evidence>
<evidence type="ECO:0000256" key="2">
    <source>
        <dbReference type="SAM" id="Phobius"/>
    </source>
</evidence>
<feature type="compositionally biased region" description="Basic residues" evidence="1">
    <location>
        <begin position="125"/>
        <end position="134"/>
    </location>
</feature>
<dbReference type="Proteomes" id="UP000438448">
    <property type="component" value="Unassembled WGS sequence"/>
</dbReference>
<protein>
    <submittedName>
        <fullName evidence="3">Uncharacterized protein</fullName>
    </submittedName>
</protein>
<feature type="transmembrane region" description="Helical" evidence="2">
    <location>
        <begin position="51"/>
        <end position="72"/>
    </location>
</feature>
<keyword evidence="2" id="KW-1133">Transmembrane helix</keyword>
<reference evidence="3 4" key="1">
    <citation type="submission" date="2019-10" db="EMBL/GenBank/DDBJ databases">
        <title>Nocardia macrotermitis sp. nov. and Nocardia aurantia sp. nov., isolated from the gut of fungus growing-termite Macrotermes natalensis.</title>
        <authorList>
            <person name="Benndorf R."/>
            <person name="Schwitalla J."/>
            <person name="Martin K."/>
            <person name="De Beer W."/>
            <person name="Kaster A.-K."/>
            <person name="Vollmers J."/>
            <person name="Poulsen M."/>
            <person name="Beemelmanns C."/>
        </authorList>
    </citation>
    <scope>NUCLEOTIDE SEQUENCE [LARGE SCALE GENOMIC DNA]</scope>
    <source>
        <strain evidence="3 4">RB20</strain>
    </source>
</reference>
<dbReference type="EMBL" id="WEGK01000005">
    <property type="protein sequence ID" value="MQY19750.1"/>
    <property type="molecule type" value="Genomic_DNA"/>
</dbReference>
<evidence type="ECO:0000313" key="4">
    <source>
        <dbReference type="Proteomes" id="UP000438448"/>
    </source>
</evidence>
<keyword evidence="2" id="KW-0472">Membrane</keyword>
<comment type="caution">
    <text evidence="3">The sequence shown here is derived from an EMBL/GenBank/DDBJ whole genome shotgun (WGS) entry which is preliminary data.</text>
</comment>
<accession>A0A7K0D203</accession>
<gene>
    <name evidence="3" type="ORF">NRB20_28440</name>
</gene>
<dbReference type="SUPFAM" id="SSF103473">
    <property type="entry name" value="MFS general substrate transporter"/>
    <property type="match status" value="1"/>
</dbReference>
<organism evidence="3 4">
    <name type="scientific">Nocardia macrotermitis</name>
    <dbReference type="NCBI Taxonomy" id="2585198"/>
    <lineage>
        <taxon>Bacteria</taxon>
        <taxon>Bacillati</taxon>
        <taxon>Actinomycetota</taxon>
        <taxon>Actinomycetes</taxon>
        <taxon>Mycobacteriales</taxon>
        <taxon>Nocardiaceae</taxon>
        <taxon>Nocardia</taxon>
    </lineage>
</organism>
<sequence>MHAVDSMRTQAGYWLPNVAGALVIAGVAAVLGRVVMHPVAKRFGDPARGRILGRFAAVLVWGVGAAVALGLVGVPASITLPILGTVVMFVGGALLLLIAVPVALSSAPRHIRRSRPDAAGASRRVSSRRGRAGR</sequence>
<name>A0A7K0D203_9NOCA</name>
<dbReference type="InterPro" id="IPR036259">
    <property type="entry name" value="MFS_trans_sf"/>
</dbReference>
<dbReference type="AlphaFoldDB" id="A0A7K0D203"/>
<feature type="transmembrane region" description="Helical" evidence="2">
    <location>
        <begin position="78"/>
        <end position="104"/>
    </location>
</feature>
<proteinExistence type="predicted"/>
<feature type="transmembrane region" description="Helical" evidence="2">
    <location>
        <begin position="12"/>
        <end position="31"/>
    </location>
</feature>
<feature type="region of interest" description="Disordered" evidence="1">
    <location>
        <begin position="114"/>
        <end position="134"/>
    </location>
</feature>
<evidence type="ECO:0000256" key="1">
    <source>
        <dbReference type="SAM" id="MobiDB-lite"/>
    </source>
</evidence>
<keyword evidence="4" id="KW-1185">Reference proteome</keyword>